<dbReference type="GO" id="GO:0005737">
    <property type="term" value="C:cytoplasm"/>
    <property type="evidence" value="ECO:0007669"/>
    <property type="project" value="TreeGrafter"/>
</dbReference>
<protein>
    <recommendedName>
        <fullName evidence="4">Rho-GAP domain-containing protein</fullName>
    </recommendedName>
</protein>
<dbReference type="PANTHER" id="PTHR14963">
    <property type="entry name" value="RHO GTPASE ACTIVATING PROTEIN 18,19-RELATED"/>
    <property type="match status" value="1"/>
</dbReference>
<evidence type="ECO:0000256" key="3">
    <source>
        <dbReference type="SAM" id="SignalP"/>
    </source>
</evidence>
<dbReference type="GO" id="GO:0051056">
    <property type="term" value="P:regulation of small GTPase mediated signal transduction"/>
    <property type="evidence" value="ECO:0007669"/>
    <property type="project" value="TreeGrafter"/>
</dbReference>
<dbReference type="SMART" id="SM00324">
    <property type="entry name" value="RhoGAP"/>
    <property type="match status" value="1"/>
</dbReference>
<dbReference type="Gene3D" id="1.10.555.10">
    <property type="entry name" value="Rho GTPase activation protein"/>
    <property type="match status" value="2"/>
</dbReference>
<dbReference type="EnsemblMetazoa" id="GBRI043868-RA">
    <property type="protein sequence ID" value="GBRI043868-PA"/>
    <property type="gene ID" value="GBRI043868"/>
</dbReference>
<accession>A0A1A9X4G0</accession>
<dbReference type="GO" id="GO:0007165">
    <property type="term" value="P:signal transduction"/>
    <property type="evidence" value="ECO:0007669"/>
    <property type="project" value="InterPro"/>
</dbReference>
<evidence type="ECO:0000256" key="2">
    <source>
        <dbReference type="SAM" id="MobiDB-lite"/>
    </source>
</evidence>
<name>A0A1A9X4G0_9MUSC</name>
<evidence type="ECO:0000313" key="5">
    <source>
        <dbReference type="EnsemblMetazoa" id="GBRI043868-PA"/>
    </source>
</evidence>
<feature type="domain" description="Rho-GAP" evidence="4">
    <location>
        <begin position="226"/>
        <end position="427"/>
    </location>
</feature>
<dbReference type="Proteomes" id="UP000091820">
    <property type="component" value="Unassembled WGS sequence"/>
</dbReference>
<reference evidence="6" key="1">
    <citation type="submission" date="2014-03" db="EMBL/GenBank/DDBJ databases">
        <authorList>
            <person name="Aksoy S."/>
            <person name="Warren W."/>
            <person name="Wilson R.K."/>
        </authorList>
    </citation>
    <scope>NUCLEOTIDE SEQUENCE [LARGE SCALE GENOMIC DNA]</scope>
    <source>
        <strain evidence="6">IAEA</strain>
    </source>
</reference>
<dbReference type="GO" id="GO:0005096">
    <property type="term" value="F:GTPase activator activity"/>
    <property type="evidence" value="ECO:0007669"/>
    <property type="project" value="UniProtKB-KW"/>
</dbReference>
<dbReference type="SUPFAM" id="SSF48350">
    <property type="entry name" value="GTPase activation domain, GAP"/>
    <property type="match status" value="1"/>
</dbReference>
<dbReference type="PROSITE" id="PS50238">
    <property type="entry name" value="RHOGAP"/>
    <property type="match status" value="1"/>
</dbReference>
<feature type="compositionally biased region" description="Low complexity" evidence="2">
    <location>
        <begin position="453"/>
        <end position="477"/>
    </location>
</feature>
<feature type="compositionally biased region" description="Low complexity" evidence="2">
    <location>
        <begin position="117"/>
        <end position="130"/>
    </location>
</feature>
<dbReference type="AlphaFoldDB" id="A0A1A9X4G0"/>
<keyword evidence="6" id="KW-1185">Reference proteome</keyword>
<dbReference type="PANTHER" id="PTHR14963:SF1">
    <property type="entry name" value="RHO GTPASE-ACTIVATING PROTEIN CONUNDRUM"/>
    <property type="match status" value="1"/>
</dbReference>
<keyword evidence="3" id="KW-0732">Signal</keyword>
<reference evidence="5" key="2">
    <citation type="submission" date="2020-05" db="UniProtKB">
        <authorList>
            <consortium name="EnsemblMetazoa"/>
        </authorList>
    </citation>
    <scope>IDENTIFICATION</scope>
    <source>
        <strain evidence="5">IAEA</strain>
    </source>
</reference>
<evidence type="ECO:0000259" key="4">
    <source>
        <dbReference type="PROSITE" id="PS50238"/>
    </source>
</evidence>
<dbReference type="STRING" id="37001.A0A1A9X4G0"/>
<feature type="region of interest" description="Disordered" evidence="2">
    <location>
        <begin position="98"/>
        <end position="133"/>
    </location>
</feature>
<feature type="compositionally biased region" description="Basic residues" evidence="2">
    <location>
        <begin position="440"/>
        <end position="452"/>
    </location>
</feature>
<dbReference type="InterPro" id="IPR008936">
    <property type="entry name" value="Rho_GTPase_activation_prot"/>
</dbReference>
<evidence type="ECO:0000256" key="1">
    <source>
        <dbReference type="ARBA" id="ARBA00022468"/>
    </source>
</evidence>
<proteinExistence type="predicted"/>
<feature type="region of interest" description="Disordered" evidence="2">
    <location>
        <begin position="439"/>
        <end position="477"/>
    </location>
</feature>
<keyword evidence="1" id="KW-0343">GTPase activation</keyword>
<organism evidence="5 6">
    <name type="scientific">Glossina brevipalpis</name>
    <dbReference type="NCBI Taxonomy" id="37001"/>
    <lineage>
        <taxon>Eukaryota</taxon>
        <taxon>Metazoa</taxon>
        <taxon>Ecdysozoa</taxon>
        <taxon>Arthropoda</taxon>
        <taxon>Hexapoda</taxon>
        <taxon>Insecta</taxon>
        <taxon>Pterygota</taxon>
        <taxon>Neoptera</taxon>
        <taxon>Endopterygota</taxon>
        <taxon>Diptera</taxon>
        <taxon>Brachycera</taxon>
        <taxon>Muscomorpha</taxon>
        <taxon>Hippoboscoidea</taxon>
        <taxon>Glossinidae</taxon>
        <taxon>Glossina</taxon>
    </lineage>
</organism>
<dbReference type="Pfam" id="PF00620">
    <property type="entry name" value="RhoGAP"/>
    <property type="match status" value="1"/>
</dbReference>
<dbReference type="InterPro" id="IPR000198">
    <property type="entry name" value="RhoGAP_dom"/>
</dbReference>
<evidence type="ECO:0000313" key="6">
    <source>
        <dbReference type="Proteomes" id="UP000091820"/>
    </source>
</evidence>
<feature type="chain" id="PRO_5008400999" description="Rho-GAP domain-containing protein" evidence="3">
    <location>
        <begin position="18"/>
        <end position="518"/>
    </location>
</feature>
<sequence length="518" mass="57725">MFLSLSHFLLRPCFVGTYDSGSNVDNGNVNGGGSSSHSPLFSGKILKQKLRRTPSAPLKGATDIFRGTHVRCDIPMYSADGIELLGFSRIGTIHISRNRSGSDPSCSVGRNRGQMMNQDSQSDNNTSSGDSSDECLLSIKHLTDIPTKESSPEKILNKINLYTPPQSTQNSPSSRYGISFENMCRKSSSQDVVDTVDSSDVSLEFYSDIDTINEAELKRLQPLFWLEVASIFDRNNVQFDKRKPVKRRRKEEGNLFGVSINALIRRDQQVTGKDSTLVPLFLEALLAELTKRGAREKGILRLGGHKQKRWLRELPQPLLSNELIQLFYQCHALPPNEQAKALAIICQLLPHENRNTLRSLLRFLNYVIEQKEANQMNSHNVSTILAPSFFPPRFVHPINNSVEEQVKMAAQCCCLTNALITKGEALFQVQNNLIEESRSSKRGKRGLHRRIKNGGSLLPTGLNNNNNNTSNINNNNNNTSTITIGVDGRVINQTPPPLTTQPPRSPNVNPGHVHRLII</sequence>
<feature type="signal peptide" evidence="3">
    <location>
        <begin position="1"/>
        <end position="17"/>
    </location>
</feature>
<dbReference type="VEuPathDB" id="VectorBase:GBRI043868"/>
<dbReference type="GO" id="GO:0030833">
    <property type="term" value="P:regulation of actin filament polymerization"/>
    <property type="evidence" value="ECO:0007669"/>
    <property type="project" value="TreeGrafter"/>
</dbReference>